<accession>A0A0S2Z4Q5</accession>
<organism evidence="1">
    <name type="scientific">Homo sapiens</name>
    <name type="common">Human</name>
    <dbReference type="NCBI Taxonomy" id="9606"/>
    <lineage>
        <taxon>Eukaryota</taxon>
        <taxon>Metazoa</taxon>
        <taxon>Chordata</taxon>
        <taxon>Craniata</taxon>
        <taxon>Vertebrata</taxon>
        <taxon>Euteleostomi</taxon>
        <taxon>Mammalia</taxon>
        <taxon>Eutheria</taxon>
        <taxon>Euarchontoglires</taxon>
        <taxon>Primates</taxon>
        <taxon>Haplorrhini</taxon>
        <taxon>Catarrhini</taxon>
        <taxon>Hominidae</taxon>
        <taxon>Homo</taxon>
    </lineage>
</organism>
<sequence length="118" mass="12936">MDPAEAVLQEKALKFMSRFVAQAGVKWRDLGSLQTPPLASSDSRGLQCSMPRSLWLGCSSLADSMPSLRCLYNPGTGALTAFQVQALLHHPTLSKMLTQRLLIPQREKTVIMANPLGR</sequence>
<dbReference type="EMBL" id="KU178452">
    <property type="protein sequence ID" value="ALQ33910.1"/>
    <property type="molecule type" value="mRNA"/>
</dbReference>
<protein>
    <submittedName>
        <fullName evidence="1">Beta-transducin repeat containing isoform 2</fullName>
    </submittedName>
</protein>
<dbReference type="ChiTaRS" id="BTRC">
    <property type="organism name" value="human"/>
</dbReference>
<gene>
    <name evidence="1" type="primary">BTRC</name>
</gene>
<dbReference type="OrthoDB" id="19711at2759"/>
<reference evidence="1" key="1">
    <citation type="journal article" date="2016" name="Cell">
        <title>Widespread Expansion of Protein Interaction Capabilities by Alternative Splicing.</title>
        <authorList>
            <person name="Yang X."/>
            <person name="Coulombe-Huntington J."/>
            <person name="Kang S."/>
            <person name="Sheynkman G.M."/>
            <person name="Hao T."/>
            <person name="Richardson A."/>
            <person name="Sun S."/>
            <person name="Yang F."/>
            <person name="Shen Y.A."/>
            <person name="Murray R."/>
            <person name="Spirohn K."/>
            <person name="Begg B.E."/>
            <person name="Duran-Frigola M."/>
            <person name="MacWilliams A."/>
            <person name="Pevzner S.J."/>
            <person name="Zhong Q."/>
            <person name="Trigg S.A."/>
            <person name="Tam S."/>
            <person name="Ghamsari L."/>
            <person name="Sahni N."/>
            <person name="Yi S."/>
            <person name="Rodriguez M.D."/>
            <person name="Balcha D."/>
            <person name="Tan G."/>
            <person name="Costanzo M."/>
            <person name="Andrews B."/>
            <person name="Boone C."/>
            <person name="Zhou X.J."/>
            <person name="Salehi-Ashtiani K."/>
            <person name="Charloteaux B."/>
            <person name="Chen A."/>
            <person name="Calderwood M.A."/>
            <person name="Aloy P."/>
            <person name="Roth F.P."/>
            <person name="Hill D.E."/>
            <person name="Iakoucheva L.M."/>
            <person name="Xia Y."/>
            <person name="Vidal M."/>
        </authorList>
    </citation>
    <scope>NUCLEOTIDE SEQUENCE</scope>
</reference>
<evidence type="ECO:0000313" key="1">
    <source>
        <dbReference type="EMBL" id="ALQ33910.1"/>
    </source>
</evidence>
<name>A0A0S2Z4Q5_HUMAN</name>
<dbReference type="AlphaFoldDB" id="A0A0S2Z4Q5"/>
<proteinExistence type="evidence at transcript level"/>
<dbReference type="PeptideAtlas" id="A0A0S2Z4Q5"/>